<accession>G0NWR0</accession>
<dbReference type="EMBL" id="GL379966">
    <property type="protein sequence ID" value="EGT39271.1"/>
    <property type="molecule type" value="Genomic_DNA"/>
</dbReference>
<keyword evidence="3" id="KW-1185">Reference proteome</keyword>
<gene>
    <name evidence="2" type="ORF">CAEBREN_00738</name>
</gene>
<evidence type="ECO:0000313" key="2">
    <source>
        <dbReference type="EMBL" id="EGT39271.1"/>
    </source>
</evidence>
<proteinExistence type="predicted"/>
<evidence type="ECO:0008006" key="4">
    <source>
        <dbReference type="Google" id="ProtNLM"/>
    </source>
</evidence>
<dbReference type="AlphaFoldDB" id="G0NWR0"/>
<dbReference type="InParanoid" id="G0NWR0"/>
<organism evidence="3">
    <name type="scientific">Caenorhabditis brenneri</name>
    <name type="common">Nematode worm</name>
    <dbReference type="NCBI Taxonomy" id="135651"/>
    <lineage>
        <taxon>Eukaryota</taxon>
        <taxon>Metazoa</taxon>
        <taxon>Ecdysozoa</taxon>
        <taxon>Nematoda</taxon>
        <taxon>Chromadorea</taxon>
        <taxon>Rhabditida</taxon>
        <taxon>Rhabditina</taxon>
        <taxon>Rhabditomorpha</taxon>
        <taxon>Rhabditoidea</taxon>
        <taxon>Rhabditidae</taxon>
        <taxon>Peloderinae</taxon>
        <taxon>Caenorhabditis</taxon>
    </lineage>
</organism>
<dbReference type="Proteomes" id="UP000008068">
    <property type="component" value="Unassembled WGS sequence"/>
</dbReference>
<evidence type="ECO:0000256" key="1">
    <source>
        <dbReference type="SAM" id="MobiDB-lite"/>
    </source>
</evidence>
<evidence type="ECO:0000313" key="3">
    <source>
        <dbReference type="Proteomes" id="UP000008068"/>
    </source>
</evidence>
<dbReference type="eggNOG" id="ENOG502RAIG">
    <property type="taxonomic scope" value="Eukaryota"/>
</dbReference>
<dbReference type="FunCoup" id="G0NWR0">
    <property type="interactions" value="398"/>
</dbReference>
<dbReference type="OMA" id="CLDHFDR"/>
<protein>
    <recommendedName>
        <fullName evidence="4">THAP-type domain-containing protein</fullName>
    </recommendedName>
</protein>
<dbReference type="OrthoDB" id="5821176at2759"/>
<sequence length="179" mass="20496">MADPAFSKSSLRRRTCVICSRPTPNTYVTSFTRVPDKQEEWVNMLSNGDYEYAELLKRTLTTGRKYLCLDHFDRKNVVYRKGEEGMEVVKNSLPIPYRNAFFVRHDFSYTPRDNAPSTSSQASGDHVGEINIPEKRQKTESELRGKGAEMNPVAMNFLMNTVNVYVKNAMEEAPIDVDE</sequence>
<reference evidence="3" key="1">
    <citation type="submission" date="2011-07" db="EMBL/GenBank/DDBJ databases">
        <authorList>
            <consortium name="Caenorhabditis brenneri Sequencing and Analysis Consortium"/>
            <person name="Wilson R.K."/>
        </authorList>
    </citation>
    <scope>NUCLEOTIDE SEQUENCE [LARGE SCALE GENOMIC DNA]</scope>
    <source>
        <strain evidence="3">PB2801</strain>
    </source>
</reference>
<feature type="region of interest" description="Disordered" evidence="1">
    <location>
        <begin position="112"/>
        <end position="146"/>
    </location>
</feature>
<feature type="compositionally biased region" description="Basic and acidic residues" evidence="1">
    <location>
        <begin position="126"/>
        <end position="146"/>
    </location>
</feature>
<dbReference type="HOGENOM" id="CLU_132259_0_0_1"/>
<name>G0NWR0_CAEBE</name>